<feature type="compositionally biased region" description="Basic and acidic residues" evidence="1">
    <location>
        <begin position="67"/>
        <end position="76"/>
    </location>
</feature>
<dbReference type="Proteomes" id="UP001458946">
    <property type="component" value="Unassembled WGS sequence"/>
</dbReference>
<evidence type="ECO:0000313" key="2">
    <source>
        <dbReference type="EMBL" id="GAA5502308.1"/>
    </source>
</evidence>
<protein>
    <submittedName>
        <fullName evidence="2">Uncharacterized protein</fullName>
    </submittedName>
</protein>
<sequence>MTDNHAGNKYGSAPLGKSVEQVEDESANRVNSPIQGETRRENEQQVIPAVVNSNANSIPAVINPEALIEKGSDAHDGQATPNRDTDEG</sequence>
<accession>A0ABP9VDZ7</accession>
<feature type="region of interest" description="Disordered" evidence="1">
    <location>
        <begin position="1"/>
        <end position="88"/>
    </location>
</feature>
<comment type="caution">
    <text evidence="2">The sequence shown here is derived from an EMBL/GenBank/DDBJ whole genome shotgun (WGS) entry which is preliminary data.</text>
</comment>
<reference evidence="2 3" key="1">
    <citation type="submission" date="2024-02" db="EMBL/GenBank/DDBJ databases">
        <title>Deinococcus xinjiangensis NBRC 107630.</title>
        <authorList>
            <person name="Ichikawa N."/>
            <person name="Katano-Makiyama Y."/>
            <person name="Hidaka K."/>
        </authorList>
    </citation>
    <scope>NUCLEOTIDE SEQUENCE [LARGE SCALE GENOMIC DNA]</scope>
    <source>
        <strain evidence="2 3">NBRC 107630</strain>
    </source>
</reference>
<proteinExistence type="predicted"/>
<dbReference type="EMBL" id="BAABRN010000021">
    <property type="protein sequence ID" value="GAA5502308.1"/>
    <property type="molecule type" value="Genomic_DNA"/>
</dbReference>
<organism evidence="2 3">
    <name type="scientific">Deinococcus xinjiangensis</name>
    <dbReference type="NCBI Taxonomy" id="457454"/>
    <lineage>
        <taxon>Bacteria</taxon>
        <taxon>Thermotogati</taxon>
        <taxon>Deinococcota</taxon>
        <taxon>Deinococci</taxon>
        <taxon>Deinococcales</taxon>
        <taxon>Deinococcaceae</taxon>
        <taxon>Deinococcus</taxon>
    </lineage>
</organism>
<name>A0ABP9VDZ7_9DEIO</name>
<keyword evidence="3" id="KW-1185">Reference proteome</keyword>
<evidence type="ECO:0000256" key="1">
    <source>
        <dbReference type="SAM" id="MobiDB-lite"/>
    </source>
</evidence>
<evidence type="ECO:0000313" key="3">
    <source>
        <dbReference type="Proteomes" id="UP001458946"/>
    </source>
</evidence>
<gene>
    <name evidence="2" type="ORF">Dxin01_02052</name>
</gene>
<dbReference type="RefSeq" id="WP_353542280.1">
    <property type="nucleotide sequence ID" value="NZ_BAABRN010000021.1"/>
</dbReference>